<evidence type="ECO:0000259" key="12">
    <source>
        <dbReference type="Pfam" id="PF10571"/>
    </source>
</evidence>
<feature type="domain" description="TcaA protein NTF2-like" evidence="14">
    <location>
        <begin position="357"/>
        <end position="457"/>
    </location>
</feature>
<evidence type="ECO:0000259" key="13">
    <source>
        <dbReference type="Pfam" id="PF22813"/>
    </source>
</evidence>
<dbReference type="GO" id="GO:0005886">
    <property type="term" value="C:plasma membrane"/>
    <property type="evidence" value="ECO:0007669"/>
    <property type="project" value="UniProtKB-SubCell"/>
</dbReference>
<organism evidence="16 17">
    <name type="scientific">Staphylococcus schweitzeri</name>
    <dbReference type="NCBI Taxonomy" id="1654388"/>
    <lineage>
        <taxon>Bacteria</taxon>
        <taxon>Bacillati</taxon>
        <taxon>Bacillota</taxon>
        <taxon>Bacilli</taxon>
        <taxon>Bacillales</taxon>
        <taxon>Staphylococcaceae</taxon>
        <taxon>Staphylococcus</taxon>
    </lineage>
</organism>
<keyword evidence="7 11" id="KW-1133">Transmembrane helix</keyword>
<evidence type="ECO:0000256" key="4">
    <source>
        <dbReference type="ARBA" id="ARBA00022723"/>
    </source>
</evidence>
<evidence type="ECO:0000256" key="11">
    <source>
        <dbReference type="SAM" id="Phobius"/>
    </source>
</evidence>
<reference evidence="16 17" key="1">
    <citation type="submission" date="2014-05" db="EMBL/GenBank/DDBJ databases">
        <authorList>
            <person name="Aslett A.Martin."/>
            <person name="De Silva Nishadi"/>
        </authorList>
    </citation>
    <scope>NUCLEOTIDE SEQUENCE [LARGE SCALE GENOMIC DNA]</scope>
</reference>
<dbReference type="InterPro" id="IPR054530">
    <property type="entry name" value="TcaA_4th"/>
</dbReference>
<evidence type="ECO:0000256" key="10">
    <source>
        <dbReference type="PIRNR" id="PIRNR032522"/>
    </source>
</evidence>
<dbReference type="AlphaFoldDB" id="A0A077VLJ2"/>
<keyword evidence="2 10" id="KW-1003">Cell membrane</keyword>
<keyword evidence="9" id="KW-0046">Antibiotic resistance</keyword>
<evidence type="ECO:0000256" key="1">
    <source>
        <dbReference type="ARBA" id="ARBA00004162"/>
    </source>
</evidence>
<feature type="domain" description="TcaA second" evidence="13">
    <location>
        <begin position="76"/>
        <end position="176"/>
    </location>
</feature>
<keyword evidence="8 10" id="KW-0472">Membrane</keyword>
<evidence type="ECO:0000256" key="3">
    <source>
        <dbReference type="ARBA" id="ARBA00022692"/>
    </source>
</evidence>
<comment type="similarity">
    <text evidence="10">Belongs to the tcaA family.</text>
</comment>
<keyword evidence="5" id="KW-0863">Zinc-finger</keyword>
<dbReference type="PANTHER" id="PTHR40038:SF1">
    <property type="entry name" value="MEMBRANE-ASSOCIATED PROTEIN TCAA"/>
    <property type="match status" value="1"/>
</dbReference>
<dbReference type="Proteomes" id="UP000044616">
    <property type="component" value="Unassembled WGS sequence"/>
</dbReference>
<dbReference type="GO" id="GO:0046677">
    <property type="term" value="P:response to antibiotic"/>
    <property type="evidence" value="ECO:0007669"/>
    <property type="project" value="UniProtKB-KW"/>
</dbReference>
<dbReference type="RefSeq" id="WP_047529948.1">
    <property type="nucleotide sequence ID" value="NZ_CCEH01000005.1"/>
</dbReference>
<evidence type="ECO:0000313" key="17">
    <source>
        <dbReference type="Proteomes" id="UP000044616"/>
    </source>
</evidence>
<evidence type="ECO:0000256" key="8">
    <source>
        <dbReference type="ARBA" id="ARBA00023136"/>
    </source>
</evidence>
<dbReference type="InterPro" id="IPR023599">
    <property type="entry name" value="Mem_prot_TcaA"/>
</dbReference>
<dbReference type="Pfam" id="PF22820">
    <property type="entry name" value="TcaA_3rd_4th"/>
    <property type="match status" value="1"/>
</dbReference>
<evidence type="ECO:0000256" key="7">
    <source>
        <dbReference type="ARBA" id="ARBA00022989"/>
    </source>
</evidence>
<evidence type="ECO:0000256" key="9">
    <source>
        <dbReference type="ARBA" id="ARBA00023251"/>
    </source>
</evidence>
<dbReference type="PIRSF" id="PIRSF032522">
    <property type="entry name" value="TcaA"/>
    <property type="match status" value="1"/>
</dbReference>
<dbReference type="InterPro" id="IPR054529">
    <property type="entry name" value="TcaA_2nd"/>
</dbReference>
<dbReference type="InterPro" id="IPR054528">
    <property type="entry name" value="TcaA_5th"/>
</dbReference>
<feature type="domain" description="UPF0547" evidence="12">
    <location>
        <begin position="2"/>
        <end position="27"/>
    </location>
</feature>
<gene>
    <name evidence="16" type="primary">tcaA</name>
    <name evidence="16" type="ORF">ERS140147_00876</name>
</gene>
<dbReference type="InterPro" id="IPR018886">
    <property type="entry name" value="UPF0547"/>
</dbReference>
<feature type="domain" description="TcaA 4th" evidence="15">
    <location>
        <begin position="265"/>
        <end position="335"/>
    </location>
</feature>
<evidence type="ECO:0000259" key="15">
    <source>
        <dbReference type="Pfam" id="PF22820"/>
    </source>
</evidence>
<dbReference type="Pfam" id="PF22819">
    <property type="entry name" value="TcaA_5th"/>
    <property type="match status" value="1"/>
</dbReference>
<dbReference type="PANTHER" id="PTHR40038">
    <property type="entry name" value="MEMBRANE-ASSOCIATED PROTEIN TCAA"/>
    <property type="match status" value="1"/>
</dbReference>
<evidence type="ECO:0000259" key="14">
    <source>
        <dbReference type="Pfam" id="PF22819"/>
    </source>
</evidence>
<name>A0A077VLJ2_9STAP</name>
<evidence type="ECO:0000256" key="6">
    <source>
        <dbReference type="ARBA" id="ARBA00022833"/>
    </source>
</evidence>
<accession>A0A077VLJ2</accession>
<evidence type="ECO:0000256" key="2">
    <source>
        <dbReference type="ARBA" id="ARBA00022475"/>
    </source>
</evidence>
<evidence type="ECO:0000256" key="5">
    <source>
        <dbReference type="ARBA" id="ARBA00022771"/>
    </source>
</evidence>
<keyword evidence="4" id="KW-0479">Metal-binding</keyword>
<dbReference type="Pfam" id="PF22813">
    <property type="entry name" value="TcaA_2nd"/>
    <property type="match status" value="1"/>
</dbReference>
<feature type="transmembrane region" description="Helical" evidence="11">
    <location>
        <begin position="50"/>
        <end position="70"/>
    </location>
</feature>
<sequence>MKSCPECGRQVKEDAEMCSHCGYKFDSRLALYRKSTDEDIQTNNIKIRKMVPWAIGFFIIILIIILFFLLRNFNSPEAQTKILVNAIENNDKQKVATLLSTKDNKVDSEEAKVYIRYIKDEVGLKQFVTDLENTVHKLNKSKTSVASYIQTRSGQNILRVSKNGRRYIFFDNMSFTAPTKQPIIKPKERTKYEFKAGGKKKIVVAEANKVTPLGNFIPGKYRIAAMKATENGEFPGHLKFDFRQSNSETVDVTEDFEEANISVTLKGDTKLKDSSKKVIINDKEMAFSSSKTYGPYPQNKDITISASGKAKDKTFTTQTKTIKASDLKYNTEVTLNFDSEDIDDYVEKKEKEENSLKNKLIEFFAGYSLANNAAFNQSNFDFISSYIKKGSSYYDDIRKRLSKGRLMMISSPQILDAEQHGNKIMATVRLVNENGEEIDKKYELEQGSEDQLQLIKTTDK</sequence>
<comment type="subcellular location">
    <subcellularLocation>
        <location evidence="1 10">Cell membrane</location>
        <topology evidence="1 10">Single-pass membrane protein</topology>
    </subcellularLocation>
</comment>
<dbReference type="Pfam" id="PF10571">
    <property type="entry name" value="UPF0547"/>
    <property type="match status" value="1"/>
</dbReference>
<dbReference type="EMBL" id="CCEH01000005">
    <property type="protein sequence ID" value="CDR27766.1"/>
    <property type="molecule type" value="Genomic_DNA"/>
</dbReference>
<keyword evidence="6" id="KW-0862">Zinc</keyword>
<evidence type="ECO:0000313" key="16">
    <source>
        <dbReference type="EMBL" id="CDR27766.1"/>
    </source>
</evidence>
<protein>
    <recommendedName>
        <fullName evidence="10">Membrane-associated protein</fullName>
    </recommendedName>
</protein>
<dbReference type="GO" id="GO:0008270">
    <property type="term" value="F:zinc ion binding"/>
    <property type="evidence" value="ECO:0007669"/>
    <property type="project" value="UniProtKB-KW"/>
</dbReference>
<proteinExistence type="inferred from homology"/>
<keyword evidence="3 11" id="KW-0812">Transmembrane</keyword>